<dbReference type="Gene3D" id="1.10.150.20">
    <property type="entry name" value="5' to 3' exonuclease, C-terminal subdomain"/>
    <property type="match status" value="1"/>
</dbReference>
<gene>
    <name evidence="1" type="ORF">R3P38DRAFT_332092</name>
</gene>
<reference evidence="1 2" key="1">
    <citation type="journal article" date="2024" name="J Genomics">
        <title>Draft genome sequencing and assembly of Favolaschia claudopus CIRM-BRFM 2984 isolated from oak limbs.</title>
        <authorList>
            <person name="Navarro D."/>
            <person name="Drula E."/>
            <person name="Chaduli D."/>
            <person name="Cazenave R."/>
            <person name="Ahrendt S."/>
            <person name="Wang J."/>
            <person name="Lipzen A."/>
            <person name="Daum C."/>
            <person name="Barry K."/>
            <person name="Grigoriev I.V."/>
            <person name="Favel A."/>
            <person name="Rosso M.N."/>
            <person name="Martin F."/>
        </authorList>
    </citation>
    <scope>NUCLEOTIDE SEQUENCE [LARGE SCALE GENOMIC DNA]</scope>
    <source>
        <strain evidence="1 2">CIRM-BRFM 2984</strain>
    </source>
</reference>
<sequence>MDITEFCDEYQLGNNILQHLQHAGIHTMNPLFHANEEDLTWRLRFNIGSVAEIQAALKRRLADKHPGIMVATPRIPKALDISGGVGGAGGEGDIEGGAGGKGKGGLYDRNNLLKAAVGVRIRGGKAGASGPIRSANPHAMNMPKSPTLSPGAGTWTMPANMQGIFVAGGEGGTGSWRDHKGGKGGEGEGPRISMFDVPIFRQIDGGLGGMGGDAFDYGGRGGNGAAPALRNLIRSISEKTRQKIPRTPLNDLGLQPDLLNLLKQNGFRTVAGLLELHDTDLVSAPGFKPGYDFVLKTVLDKFCKKFELGDAQQQNSNFEYRQSRRIVRT</sequence>
<comment type="caution">
    <text evidence="1">The sequence shown here is derived from an EMBL/GenBank/DDBJ whole genome shotgun (WGS) entry which is preliminary data.</text>
</comment>
<dbReference type="SUPFAM" id="SSF47789">
    <property type="entry name" value="C-terminal domain of RNA polymerase alpha subunit"/>
    <property type="match status" value="2"/>
</dbReference>
<evidence type="ECO:0000313" key="1">
    <source>
        <dbReference type="EMBL" id="KAK6987540.1"/>
    </source>
</evidence>
<name>A0AAV9ZMF4_9AGAR</name>
<dbReference type="EMBL" id="JAWWNJ010000131">
    <property type="protein sequence ID" value="KAK6987540.1"/>
    <property type="molecule type" value="Genomic_DNA"/>
</dbReference>
<dbReference type="AlphaFoldDB" id="A0AAV9ZMF4"/>
<evidence type="ECO:0000313" key="2">
    <source>
        <dbReference type="Proteomes" id="UP001362999"/>
    </source>
</evidence>
<proteinExistence type="predicted"/>
<accession>A0AAV9ZMF4</accession>
<organism evidence="1 2">
    <name type="scientific">Favolaschia claudopus</name>
    <dbReference type="NCBI Taxonomy" id="2862362"/>
    <lineage>
        <taxon>Eukaryota</taxon>
        <taxon>Fungi</taxon>
        <taxon>Dikarya</taxon>
        <taxon>Basidiomycota</taxon>
        <taxon>Agaricomycotina</taxon>
        <taxon>Agaricomycetes</taxon>
        <taxon>Agaricomycetidae</taxon>
        <taxon>Agaricales</taxon>
        <taxon>Marasmiineae</taxon>
        <taxon>Mycenaceae</taxon>
        <taxon>Favolaschia</taxon>
    </lineage>
</organism>
<protein>
    <submittedName>
        <fullName evidence="1">Uncharacterized protein</fullName>
    </submittedName>
</protein>
<keyword evidence="2" id="KW-1185">Reference proteome</keyword>
<dbReference type="Proteomes" id="UP001362999">
    <property type="component" value="Unassembled WGS sequence"/>
</dbReference>